<dbReference type="InterPro" id="IPR015943">
    <property type="entry name" value="WD40/YVTN_repeat-like_dom_sf"/>
</dbReference>
<dbReference type="InterPro" id="IPR001680">
    <property type="entry name" value="WD40_rpt"/>
</dbReference>
<dbReference type="Gene3D" id="2.130.10.10">
    <property type="entry name" value="YVTN repeat-like/Quinoprotein amine dehydrogenase"/>
    <property type="match status" value="1"/>
</dbReference>
<dbReference type="Pfam" id="PF00400">
    <property type="entry name" value="WD40"/>
    <property type="match status" value="3"/>
</dbReference>
<dbReference type="PANTHER" id="PTHR19879:SF9">
    <property type="entry name" value="TRANSCRIPTION INITIATION FACTOR TFIID SUBUNIT 5"/>
    <property type="match status" value="1"/>
</dbReference>
<evidence type="ECO:0000313" key="4">
    <source>
        <dbReference type="Proteomes" id="UP001152795"/>
    </source>
</evidence>
<keyword evidence="2" id="KW-0677">Repeat</keyword>
<evidence type="ECO:0000313" key="3">
    <source>
        <dbReference type="EMBL" id="CAB4018057.1"/>
    </source>
</evidence>
<name>A0A6S7IK27_PARCT</name>
<dbReference type="InterPro" id="IPR036322">
    <property type="entry name" value="WD40_repeat_dom_sf"/>
</dbReference>
<organism evidence="3 4">
    <name type="scientific">Paramuricea clavata</name>
    <name type="common">Red gorgonian</name>
    <name type="synonym">Violescent sea-whip</name>
    <dbReference type="NCBI Taxonomy" id="317549"/>
    <lineage>
        <taxon>Eukaryota</taxon>
        <taxon>Metazoa</taxon>
        <taxon>Cnidaria</taxon>
        <taxon>Anthozoa</taxon>
        <taxon>Octocorallia</taxon>
        <taxon>Malacalcyonacea</taxon>
        <taxon>Plexauridae</taxon>
        <taxon>Paramuricea</taxon>
    </lineage>
</organism>
<dbReference type="SUPFAM" id="SSF50978">
    <property type="entry name" value="WD40 repeat-like"/>
    <property type="match status" value="1"/>
</dbReference>
<proteinExistence type="predicted"/>
<reference evidence="3" key="1">
    <citation type="submission" date="2020-04" db="EMBL/GenBank/DDBJ databases">
        <authorList>
            <person name="Alioto T."/>
            <person name="Alioto T."/>
            <person name="Gomez Garrido J."/>
        </authorList>
    </citation>
    <scope>NUCLEOTIDE SEQUENCE</scope>
    <source>
        <strain evidence="3">A484AB</strain>
    </source>
</reference>
<dbReference type="OrthoDB" id="674604at2759"/>
<keyword evidence="1" id="KW-0853">WD repeat</keyword>
<dbReference type="EMBL" id="CACRXK020009829">
    <property type="protein sequence ID" value="CAB4018057.1"/>
    <property type="molecule type" value="Genomic_DNA"/>
</dbReference>
<dbReference type="SMART" id="SM00320">
    <property type="entry name" value="WD40"/>
    <property type="match status" value="3"/>
</dbReference>
<protein>
    <submittedName>
        <fullName evidence="3">WD repeat-containing 38-like</fullName>
    </submittedName>
</protein>
<keyword evidence="4" id="KW-1185">Reference proteome</keyword>
<dbReference type="AlphaFoldDB" id="A0A6S7IK27"/>
<comment type="caution">
    <text evidence="3">The sequence shown here is derived from an EMBL/GenBank/DDBJ whole genome shotgun (WGS) entry which is preliminary data.</text>
</comment>
<dbReference type="InterPro" id="IPR019775">
    <property type="entry name" value="WD40_repeat_CS"/>
</dbReference>
<evidence type="ECO:0000256" key="1">
    <source>
        <dbReference type="ARBA" id="ARBA00022574"/>
    </source>
</evidence>
<dbReference type="PROSITE" id="PS50294">
    <property type="entry name" value="WD_REPEATS_REGION"/>
    <property type="match status" value="3"/>
</dbReference>
<dbReference type="PANTHER" id="PTHR19879">
    <property type="entry name" value="TRANSCRIPTION INITIATION FACTOR TFIID"/>
    <property type="match status" value="1"/>
</dbReference>
<accession>A0A6S7IK27</accession>
<dbReference type="PROSITE" id="PS00678">
    <property type="entry name" value="WD_REPEATS_1"/>
    <property type="match status" value="1"/>
</dbReference>
<gene>
    <name evidence="3" type="ORF">PACLA_8A081245</name>
</gene>
<dbReference type="Proteomes" id="UP001152795">
    <property type="component" value="Unassembled WGS sequence"/>
</dbReference>
<dbReference type="PROSITE" id="PS50082">
    <property type="entry name" value="WD_REPEATS_2"/>
    <property type="match status" value="3"/>
</dbReference>
<evidence type="ECO:0000256" key="2">
    <source>
        <dbReference type="ARBA" id="ARBA00022737"/>
    </source>
</evidence>
<sequence length="240" mass="26509">MSHETVLMETVNGFSVAELTEDKEESDSESEEGDVSPFVLTPISFRSLVGHDDEVNACCFSPDWTRLVSGGDDWVVKVWDTHSGQPVYTLTSHKGAIKCCSFARSGDIFATGSYDHNAIIWDANTGKEIHKLQGHTHSVETCSFSNDSSWLCTGSWDCLAIIWSAKVTCLTLFFLALAMNISDCYLLGECNNVCRGAPELSSSQNPELRVFQSFKNWCSPNCLCFTISRQVMLCTLAQVT</sequence>